<name>A0A411B600_9CAUD</name>
<dbReference type="Proteomes" id="UP000290240">
    <property type="component" value="Segment"/>
</dbReference>
<dbReference type="EMBL" id="MK460248">
    <property type="protein sequence ID" value="QAX95763.1"/>
    <property type="molecule type" value="Genomic_DNA"/>
</dbReference>
<dbReference type="CDD" id="cd04678">
    <property type="entry name" value="NUDIX_MTH2_Nudt15"/>
    <property type="match status" value="1"/>
</dbReference>
<dbReference type="PROSITE" id="PS00893">
    <property type="entry name" value="NUDIX_BOX"/>
    <property type="match status" value="1"/>
</dbReference>
<dbReference type="PROSITE" id="PS51462">
    <property type="entry name" value="NUDIX"/>
    <property type="match status" value="1"/>
</dbReference>
<dbReference type="GO" id="GO:0016787">
    <property type="term" value="F:hydrolase activity"/>
    <property type="evidence" value="ECO:0007669"/>
    <property type="project" value="UniProtKB-KW"/>
</dbReference>
<dbReference type="Gene3D" id="3.90.79.10">
    <property type="entry name" value="Nucleoside Triphosphate Pyrophosphohydrolase"/>
    <property type="match status" value="1"/>
</dbReference>
<dbReference type="PANTHER" id="PTHR16099:SF5">
    <property type="entry name" value="NUCLEOTIDE TRIPHOSPHATE DIPHOSPHATASE NUDT15"/>
    <property type="match status" value="1"/>
</dbReference>
<evidence type="ECO:0000256" key="1">
    <source>
        <dbReference type="ARBA" id="ARBA00022801"/>
    </source>
</evidence>
<organism evidence="3 4">
    <name type="scientific">Streptomyces phage Teutsch</name>
    <dbReference type="NCBI Taxonomy" id="2510588"/>
    <lineage>
        <taxon>Viruses</taxon>
        <taxon>Duplodnaviria</taxon>
        <taxon>Heunggongvirae</taxon>
        <taxon>Uroviricota</taxon>
        <taxon>Caudoviricetes</taxon>
        <taxon>Stanwilliamsviridae</taxon>
        <taxon>Boydwoodruffvirinae</taxon>
        <taxon>Samistivirus</taxon>
        <taxon>Samistivirus peebs</taxon>
    </lineage>
</organism>
<evidence type="ECO:0000313" key="4">
    <source>
        <dbReference type="Proteomes" id="UP000290240"/>
    </source>
</evidence>
<dbReference type="SUPFAM" id="SSF55811">
    <property type="entry name" value="Nudix"/>
    <property type="match status" value="1"/>
</dbReference>
<dbReference type="PANTHER" id="PTHR16099">
    <property type="entry name" value="8-OXO-DGTP DIPHOSPHATES NUDT15"/>
    <property type="match status" value="1"/>
</dbReference>
<gene>
    <name evidence="3" type="primary">26</name>
    <name evidence="3" type="ORF">SEA_TEUTSCH_26</name>
</gene>
<dbReference type="InterPro" id="IPR015797">
    <property type="entry name" value="NUDIX_hydrolase-like_dom_sf"/>
</dbReference>
<accession>A0A411B600</accession>
<evidence type="ECO:0000259" key="2">
    <source>
        <dbReference type="PROSITE" id="PS51462"/>
    </source>
</evidence>
<feature type="domain" description="Nudix hydrolase" evidence="2">
    <location>
        <begin position="5"/>
        <end position="135"/>
    </location>
</feature>
<proteinExistence type="predicted"/>
<sequence>MTYDVPRVGIGVFIIRDCRDVLLGRRKNAHGEGEWGFPGGKQELGESVFKCAERELKEECGPALRVSDMRIICNGDLTRYAPKHFFEVGIAASYVSGEPVVMEPDKCYEWEWFNMSYLPKNLFASVGHYVLAHKYGRFYWKA</sequence>
<evidence type="ECO:0000313" key="3">
    <source>
        <dbReference type="EMBL" id="QAX95763.1"/>
    </source>
</evidence>
<protein>
    <submittedName>
        <fullName evidence="3">Hydrolase</fullName>
    </submittedName>
</protein>
<dbReference type="InterPro" id="IPR020084">
    <property type="entry name" value="NUDIX_hydrolase_CS"/>
</dbReference>
<dbReference type="InterPro" id="IPR000086">
    <property type="entry name" value="NUDIX_hydrolase_dom"/>
</dbReference>
<reference evidence="3 4" key="1">
    <citation type="submission" date="2019-01" db="EMBL/GenBank/DDBJ databases">
        <authorList>
            <person name="Teutsch A."/>
            <person name="Aseo R.J."/>
            <person name="Bailey B.D."/>
            <person name="Haggerty K.J."/>
            <person name="Martinez Fernandez C."/>
            <person name="Phetsavong A.T."/>
            <person name="Layton S.R."/>
            <person name="Nayek S."/>
            <person name="Hughes L.E."/>
            <person name="Garlena R.A."/>
            <person name="Russell D.A."/>
            <person name="Pope W.H."/>
            <person name="Jacobs-Sera D."/>
            <person name="Hatfull G.F."/>
        </authorList>
    </citation>
    <scope>NUCLEOTIDE SEQUENCE [LARGE SCALE GENOMIC DNA]</scope>
</reference>
<dbReference type="Pfam" id="PF00293">
    <property type="entry name" value="NUDIX"/>
    <property type="match status" value="1"/>
</dbReference>
<keyword evidence="1 3" id="KW-0378">Hydrolase</keyword>